<keyword evidence="2" id="KW-0732">Signal</keyword>
<evidence type="ECO:0000313" key="4">
    <source>
        <dbReference type="Proteomes" id="UP000694414"/>
    </source>
</evidence>
<organism evidence="3 4">
    <name type="scientific">Prolemur simus</name>
    <name type="common">Greater bamboo lemur</name>
    <name type="synonym">Hapalemur simus</name>
    <dbReference type="NCBI Taxonomy" id="1328070"/>
    <lineage>
        <taxon>Eukaryota</taxon>
        <taxon>Metazoa</taxon>
        <taxon>Chordata</taxon>
        <taxon>Craniata</taxon>
        <taxon>Vertebrata</taxon>
        <taxon>Euteleostomi</taxon>
        <taxon>Mammalia</taxon>
        <taxon>Eutheria</taxon>
        <taxon>Euarchontoglires</taxon>
        <taxon>Primates</taxon>
        <taxon>Strepsirrhini</taxon>
        <taxon>Lemuriformes</taxon>
        <taxon>Lemuridae</taxon>
        <taxon>Prolemur</taxon>
    </lineage>
</organism>
<evidence type="ECO:0000313" key="3">
    <source>
        <dbReference type="Ensembl" id="ENSPSMP00000006407.1"/>
    </source>
</evidence>
<dbReference type="GeneTree" id="ENSGT00960000186719"/>
<evidence type="ECO:0000256" key="1">
    <source>
        <dbReference type="SAM" id="MobiDB-lite"/>
    </source>
</evidence>
<keyword evidence="4" id="KW-1185">Reference proteome</keyword>
<sequence length="191" mass="21000">VVPFPIIGFLLSGLHFDGARAHVKQQVQVAIQELHGKEVYFCVLLAPRILPLLGFSMSKEDQAIGLSGAEVEGDGAHTFSVPLGQADVSLRGLKVDGVQRSHILTLEHNFAIDFHLGVPNPGQARQLQTDVIILINNLSKAKQKCHMNQSCKSYPSITHWAPGKVIREEASGHNSLKQHEKHDTQDSEKHL</sequence>
<reference evidence="3" key="2">
    <citation type="submission" date="2025-09" db="UniProtKB">
        <authorList>
            <consortium name="Ensembl"/>
        </authorList>
    </citation>
    <scope>IDENTIFICATION</scope>
</reference>
<dbReference type="Proteomes" id="UP000694414">
    <property type="component" value="Unplaced"/>
</dbReference>
<evidence type="ECO:0000256" key="2">
    <source>
        <dbReference type="SAM" id="SignalP"/>
    </source>
</evidence>
<proteinExistence type="predicted"/>
<feature type="signal peptide" evidence="2">
    <location>
        <begin position="1"/>
        <end position="21"/>
    </location>
</feature>
<feature type="region of interest" description="Disordered" evidence="1">
    <location>
        <begin position="172"/>
        <end position="191"/>
    </location>
</feature>
<protein>
    <submittedName>
        <fullName evidence="3">Uncharacterized protein</fullName>
    </submittedName>
</protein>
<name>A0A8C8YSF4_PROSS</name>
<dbReference type="AlphaFoldDB" id="A0A8C8YSF4"/>
<feature type="chain" id="PRO_5034337319" evidence="2">
    <location>
        <begin position="22"/>
        <end position="191"/>
    </location>
</feature>
<reference evidence="3" key="1">
    <citation type="submission" date="2025-08" db="UniProtKB">
        <authorList>
            <consortium name="Ensembl"/>
        </authorList>
    </citation>
    <scope>IDENTIFICATION</scope>
</reference>
<accession>A0A8C8YSF4</accession>
<dbReference type="Ensembl" id="ENSPSMT00000007563.1">
    <property type="protein sequence ID" value="ENSPSMP00000006407.1"/>
    <property type="gene ID" value="ENSPSMG00000004828.1"/>
</dbReference>